<keyword evidence="3" id="KW-1185">Reference proteome</keyword>
<dbReference type="Proteomes" id="UP001201163">
    <property type="component" value="Unassembled WGS sequence"/>
</dbReference>
<evidence type="ECO:0000313" key="3">
    <source>
        <dbReference type="Proteomes" id="UP001201163"/>
    </source>
</evidence>
<reference evidence="2" key="1">
    <citation type="submission" date="2022-01" db="EMBL/GenBank/DDBJ databases">
        <title>Comparative genomics reveals a dynamic genome evolution in the ectomycorrhizal milk-cap (Lactarius) mushrooms.</title>
        <authorList>
            <consortium name="DOE Joint Genome Institute"/>
            <person name="Lebreton A."/>
            <person name="Tang N."/>
            <person name="Kuo A."/>
            <person name="LaButti K."/>
            <person name="Drula E."/>
            <person name="Barry K."/>
            <person name="Clum A."/>
            <person name="Lipzen A."/>
            <person name="Mousain D."/>
            <person name="Ng V."/>
            <person name="Wang R."/>
            <person name="Wang X."/>
            <person name="Dai Y."/>
            <person name="Henrissat B."/>
            <person name="Grigoriev I.V."/>
            <person name="Guerin-Laguette A."/>
            <person name="Yu F."/>
            <person name="Martin F.M."/>
        </authorList>
    </citation>
    <scope>NUCLEOTIDE SEQUENCE</scope>
    <source>
        <strain evidence="2">QP</strain>
    </source>
</reference>
<accession>A0AAD4LL06</accession>
<keyword evidence="1" id="KW-0732">Signal</keyword>
<feature type="signal peptide" evidence="1">
    <location>
        <begin position="1"/>
        <end position="26"/>
    </location>
</feature>
<sequence>MLFCRAPLFPPMLLLWPRLWFSCSSGTALVAQASAGREMSYVGNCLYQKRVGFMLLRPRTNAARSGDETWSLLGQVIDGRRKRLRTLLRGTTLPIGNRLYWKRVGFRLLRPRASAARSGEDTWSLLGQVVKGCRK</sequence>
<gene>
    <name evidence="2" type="ORF">EDB92DRAFT_1815742</name>
</gene>
<organism evidence="2 3">
    <name type="scientific">Lactarius akahatsu</name>
    <dbReference type="NCBI Taxonomy" id="416441"/>
    <lineage>
        <taxon>Eukaryota</taxon>
        <taxon>Fungi</taxon>
        <taxon>Dikarya</taxon>
        <taxon>Basidiomycota</taxon>
        <taxon>Agaricomycotina</taxon>
        <taxon>Agaricomycetes</taxon>
        <taxon>Russulales</taxon>
        <taxon>Russulaceae</taxon>
        <taxon>Lactarius</taxon>
    </lineage>
</organism>
<feature type="chain" id="PRO_5041970200" description="Secreted protein" evidence="1">
    <location>
        <begin position="27"/>
        <end position="135"/>
    </location>
</feature>
<evidence type="ECO:0000313" key="2">
    <source>
        <dbReference type="EMBL" id="KAH8992970.1"/>
    </source>
</evidence>
<dbReference type="AlphaFoldDB" id="A0AAD4LL06"/>
<name>A0AAD4LL06_9AGAM</name>
<comment type="caution">
    <text evidence="2">The sequence shown here is derived from an EMBL/GenBank/DDBJ whole genome shotgun (WGS) entry which is preliminary data.</text>
</comment>
<evidence type="ECO:0008006" key="4">
    <source>
        <dbReference type="Google" id="ProtNLM"/>
    </source>
</evidence>
<protein>
    <recommendedName>
        <fullName evidence="4">Secreted protein</fullName>
    </recommendedName>
</protein>
<dbReference type="EMBL" id="JAKELL010000020">
    <property type="protein sequence ID" value="KAH8992970.1"/>
    <property type="molecule type" value="Genomic_DNA"/>
</dbReference>
<proteinExistence type="predicted"/>
<evidence type="ECO:0000256" key="1">
    <source>
        <dbReference type="SAM" id="SignalP"/>
    </source>
</evidence>